<accession>A0A3M7TK53</accession>
<evidence type="ECO:0000313" key="3">
    <source>
        <dbReference type="Proteomes" id="UP000278775"/>
    </source>
</evidence>
<sequence length="195" mass="21907">MAKLILATHQKGGVGKSTLTYNLAYNMKDNAKVAMIDVDYQGSLMKISTLSTVPIYPFDKFDEVMNSDFDFIFVDTPPYLSEELPKLYGLADIIIIPTKAGIFDIMAMEDTINLIKEYKVENKALVVFNMVKPNTTLTEEIKDQASQFNLKIANTMISDLVAFGRSVLEGGVTEYNNAQRQMDNLSKEIFTILIH</sequence>
<reference evidence="2 3" key="1">
    <citation type="submission" date="2018-08" db="EMBL/GenBank/DDBJ databases">
        <title>Chryseobacterium nematophagum: a novel matrix digesting pathogen of nematodes.</title>
        <authorList>
            <person name="Page A."/>
            <person name="Roberts M."/>
            <person name="Felix M.-A."/>
            <person name="Weir W."/>
        </authorList>
    </citation>
    <scope>NUCLEOTIDE SEQUENCE [LARGE SCALE GENOMIC DNA]</scope>
    <source>
        <strain evidence="2 3">JUb129</strain>
    </source>
</reference>
<gene>
    <name evidence="2" type="ORF">D1631_00025</name>
</gene>
<dbReference type="PANTHER" id="PTHR13696:SF96">
    <property type="entry name" value="COBQ_COBB_MIND_PARA NUCLEOTIDE BINDING DOMAIN-CONTAINING PROTEIN"/>
    <property type="match status" value="1"/>
</dbReference>
<dbReference type="Gene3D" id="3.40.50.300">
    <property type="entry name" value="P-loop containing nucleotide triphosphate hydrolases"/>
    <property type="match status" value="1"/>
</dbReference>
<evidence type="ECO:0000259" key="1">
    <source>
        <dbReference type="Pfam" id="PF01656"/>
    </source>
</evidence>
<dbReference type="InterPro" id="IPR027417">
    <property type="entry name" value="P-loop_NTPase"/>
</dbReference>
<dbReference type="SUPFAM" id="SSF52540">
    <property type="entry name" value="P-loop containing nucleoside triphosphate hydrolases"/>
    <property type="match status" value="1"/>
</dbReference>
<dbReference type="InterPro" id="IPR002586">
    <property type="entry name" value="CobQ/CobB/MinD/ParA_Nub-bd_dom"/>
</dbReference>
<proteinExistence type="predicted"/>
<dbReference type="PIRSF" id="PIRSF009320">
    <property type="entry name" value="Nuc_binding_HP_1000"/>
    <property type="match status" value="1"/>
</dbReference>
<dbReference type="Pfam" id="PF01656">
    <property type="entry name" value="CbiA"/>
    <property type="match status" value="1"/>
</dbReference>
<dbReference type="PANTHER" id="PTHR13696">
    <property type="entry name" value="P-LOOP CONTAINING NUCLEOSIDE TRIPHOSPHATE HYDROLASE"/>
    <property type="match status" value="1"/>
</dbReference>
<dbReference type="OrthoDB" id="978593at2"/>
<feature type="domain" description="CobQ/CobB/MinD/ParA nucleotide binding" evidence="1">
    <location>
        <begin position="5"/>
        <end position="170"/>
    </location>
</feature>
<dbReference type="EMBL" id="QWIU01000001">
    <property type="protein sequence ID" value="RNA63932.1"/>
    <property type="molecule type" value="Genomic_DNA"/>
</dbReference>
<organism evidence="2 3">
    <name type="scientific">Chryseobacterium nematophagum</name>
    <dbReference type="NCBI Taxonomy" id="2305228"/>
    <lineage>
        <taxon>Bacteria</taxon>
        <taxon>Pseudomonadati</taxon>
        <taxon>Bacteroidota</taxon>
        <taxon>Flavobacteriia</taxon>
        <taxon>Flavobacteriales</taxon>
        <taxon>Weeksellaceae</taxon>
        <taxon>Chryseobacterium group</taxon>
        <taxon>Chryseobacterium</taxon>
    </lineage>
</organism>
<protein>
    <submittedName>
        <fullName evidence="2">ParA family protein</fullName>
    </submittedName>
</protein>
<dbReference type="InterPro" id="IPR050678">
    <property type="entry name" value="DNA_Partitioning_ATPase"/>
</dbReference>
<dbReference type="RefSeq" id="WP_122634703.1">
    <property type="nucleotide sequence ID" value="NZ_QWIU01000001.1"/>
</dbReference>
<dbReference type="Proteomes" id="UP000278775">
    <property type="component" value="Unassembled WGS sequence"/>
</dbReference>
<name>A0A3M7TK53_9FLAO</name>
<evidence type="ECO:0000313" key="2">
    <source>
        <dbReference type="EMBL" id="RNA63932.1"/>
    </source>
</evidence>
<dbReference type="CDD" id="cd02042">
    <property type="entry name" value="ParAB_family"/>
    <property type="match status" value="1"/>
</dbReference>
<comment type="caution">
    <text evidence="2">The sequence shown here is derived from an EMBL/GenBank/DDBJ whole genome shotgun (WGS) entry which is preliminary data.</text>
</comment>
<dbReference type="AlphaFoldDB" id="A0A3M7TK53"/>